<protein>
    <submittedName>
        <fullName evidence="2">YpfB family protein</fullName>
    </submittedName>
</protein>
<proteinExistence type="predicted"/>
<feature type="transmembrane region" description="Helical" evidence="1">
    <location>
        <begin position="7"/>
        <end position="26"/>
    </location>
</feature>
<dbReference type="InterPro" id="IPR035281">
    <property type="entry name" value="DUF5359"/>
</dbReference>
<evidence type="ECO:0000313" key="2">
    <source>
        <dbReference type="EMBL" id="MBM6619886.1"/>
    </source>
</evidence>
<organism evidence="2 3">
    <name type="scientific">Bacillus suaedaesalsae</name>
    <dbReference type="NCBI Taxonomy" id="2810349"/>
    <lineage>
        <taxon>Bacteria</taxon>
        <taxon>Bacillati</taxon>
        <taxon>Bacillota</taxon>
        <taxon>Bacilli</taxon>
        <taxon>Bacillales</taxon>
        <taxon>Bacillaceae</taxon>
        <taxon>Bacillus</taxon>
    </lineage>
</organism>
<dbReference type="Pfam" id="PF17313">
    <property type="entry name" value="DUF5359"/>
    <property type="match status" value="1"/>
</dbReference>
<dbReference type="Proteomes" id="UP001518925">
    <property type="component" value="Unassembled WGS sequence"/>
</dbReference>
<dbReference type="RefSeq" id="WP_204205364.1">
    <property type="nucleotide sequence ID" value="NZ_JAFELM010000045.1"/>
</dbReference>
<name>A0ABS2DQ27_9BACI</name>
<keyword evidence="1" id="KW-0812">Transmembrane</keyword>
<keyword evidence="1" id="KW-0472">Membrane</keyword>
<keyword evidence="3" id="KW-1185">Reference proteome</keyword>
<comment type="caution">
    <text evidence="2">The sequence shown here is derived from an EMBL/GenBank/DDBJ whole genome shotgun (WGS) entry which is preliminary data.</text>
</comment>
<evidence type="ECO:0000256" key="1">
    <source>
        <dbReference type="SAM" id="Phobius"/>
    </source>
</evidence>
<accession>A0ABS2DQ27</accession>
<reference evidence="2 3" key="1">
    <citation type="submission" date="2021-02" db="EMBL/GenBank/DDBJ databases">
        <title>Bacillus sp. RD4P76, an endophyte from a halophyte.</title>
        <authorList>
            <person name="Sun J.-Q."/>
        </authorList>
    </citation>
    <scope>NUCLEOTIDE SEQUENCE [LARGE SCALE GENOMIC DNA]</scope>
    <source>
        <strain evidence="2 3">RD4P76</strain>
    </source>
</reference>
<dbReference type="EMBL" id="JAFELM010000045">
    <property type="protein sequence ID" value="MBM6619886.1"/>
    <property type="molecule type" value="Genomic_DNA"/>
</dbReference>
<gene>
    <name evidence="2" type="ORF">JR050_19670</name>
</gene>
<sequence length="58" mass="6791">MKRFESILVKLVIIQFIFLIVAQFVMMNGQVSPYLSKVIQYEGVTKDTYTKIVETFNQ</sequence>
<evidence type="ECO:0000313" key="3">
    <source>
        <dbReference type="Proteomes" id="UP001518925"/>
    </source>
</evidence>
<keyword evidence="1" id="KW-1133">Transmembrane helix</keyword>